<keyword evidence="2" id="KW-1185">Reference proteome</keyword>
<dbReference type="EMBL" id="LXQA010675692">
    <property type="protein sequence ID" value="MCI65428.1"/>
    <property type="molecule type" value="Genomic_DNA"/>
</dbReference>
<protein>
    <submittedName>
        <fullName evidence="1">Uncharacterized protein</fullName>
    </submittedName>
</protein>
<evidence type="ECO:0000313" key="2">
    <source>
        <dbReference type="Proteomes" id="UP000265520"/>
    </source>
</evidence>
<evidence type="ECO:0000313" key="1">
    <source>
        <dbReference type="EMBL" id="MCI65428.1"/>
    </source>
</evidence>
<sequence>METSLHLFLQFSFASKIWNWLATLLQVNLNLTNHHE</sequence>
<dbReference type="AlphaFoldDB" id="A0A392TX05"/>
<proteinExistence type="predicted"/>
<accession>A0A392TX05</accession>
<dbReference type="Proteomes" id="UP000265520">
    <property type="component" value="Unassembled WGS sequence"/>
</dbReference>
<name>A0A392TX05_9FABA</name>
<comment type="caution">
    <text evidence="1">The sequence shown here is derived from an EMBL/GenBank/DDBJ whole genome shotgun (WGS) entry which is preliminary data.</text>
</comment>
<organism evidence="1 2">
    <name type="scientific">Trifolium medium</name>
    <dbReference type="NCBI Taxonomy" id="97028"/>
    <lineage>
        <taxon>Eukaryota</taxon>
        <taxon>Viridiplantae</taxon>
        <taxon>Streptophyta</taxon>
        <taxon>Embryophyta</taxon>
        <taxon>Tracheophyta</taxon>
        <taxon>Spermatophyta</taxon>
        <taxon>Magnoliopsida</taxon>
        <taxon>eudicotyledons</taxon>
        <taxon>Gunneridae</taxon>
        <taxon>Pentapetalae</taxon>
        <taxon>rosids</taxon>
        <taxon>fabids</taxon>
        <taxon>Fabales</taxon>
        <taxon>Fabaceae</taxon>
        <taxon>Papilionoideae</taxon>
        <taxon>50 kb inversion clade</taxon>
        <taxon>NPAAA clade</taxon>
        <taxon>Hologalegina</taxon>
        <taxon>IRL clade</taxon>
        <taxon>Trifolieae</taxon>
        <taxon>Trifolium</taxon>
    </lineage>
</organism>
<feature type="non-terminal residue" evidence="1">
    <location>
        <position position="36"/>
    </location>
</feature>
<reference evidence="1 2" key="1">
    <citation type="journal article" date="2018" name="Front. Plant Sci.">
        <title>Red Clover (Trifolium pratense) and Zigzag Clover (T. medium) - A Picture of Genomic Similarities and Differences.</title>
        <authorList>
            <person name="Dluhosova J."/>
            <person name="Istvanek J."/>
            <person name="Nedelnik J."/>
            <person name="Repkova J."/>
        </authorList>
    </citation>
    <scope>NUCLEOTIDE SEQUENCE [LARGE SCALE GENOMIC DNA]</scope>
    <source>
        <strain evidence="2">cv. 10/8</strain>
        <tissue evidence="1">Leaf</tissue>
    </source>
</reference>